<dbReference type="InterPro" id="IPR045092">
    <property type="entry name" value="Rrp6-like"/>
</dbReference>
<feature type="region of interest" description="Disordered" evidence="1">
    <location>
        <begin position="387"/>
        <end position="414"/>
    </location>
</feature>
<dbReference type="GO" id="GO:0071038">
    <property type="term" value="P:TRAMP-dependent tRNA surveillance pathway"/>
    <property type="evidence" value="ECO:0007669"/>
    <property type="project" value="TreeGrafter"/>
</dbReference>
<comment type="caution">
    <text evidence="3">The sequence shown here is derived from an EMBL/GenBank/DDBJ whole genome shotgun (WGS) entry which is preliminary data.</text>
</comment>
<dbReference type="GO" id="GO:0071044">
    <property type="term" value="P:histone mRNA catabolic process"/>
    <property type="evidence" value="ECO:0007669"/>
    <property type="project" value="TreeGrafter"/>
</dbReference>
<dbReference type="EMBL" id="JAUCMV010000002">
    <property type="protein sequence ID" value="KAK0418492.1"/>
    <property type="molecule type" value="Genomic_DNA"/>
</dbReference>
<dbReference type="AlphaFoldDB" id="A0AA39I617"/>
<feature type="compositionally biased region" description="Basic and acidic residues" evidence="1">
    <location>
        <begin position="387"/>
        <end position="405"/>
    </location>
</feature>
<dbReference type="GO" id="GO:0071051">
    <property type="term" value="P:poly(A)-dependent snoRNA 3'-end processing"/>
    <property type="evidence" value="ECO:0007669"/>
    <property type="project" value="TreeGrafter"/>
</dbReference>
<proteinExistence type="predicted"/>
<dbReference type="GO" id="GO:0071037">
    <property type="term" value="P:nuclear polyadenylation-dependent snRNA catabolic process"/>
    <property type="evidence" value="ECO:0007669"/>
    <property type="project" value="TreeGrafter"/>
</dbReference>
<dbReference type="Pfam" id="PF01612">
    <property type="entry name" value="DNA_pol_A_exo1"/>
    <property type="match status" value="1"/>
</dbReference>
<dbReference type="Gene3D" id="3.30.420.10">
    <property type="entry name" value="Ribonuclease H-like superfamily/Ribonuclease H"/>
    <property type="match status" value="1"/>
</dbReference>
<dbReference type="GO" id="GO:0005730">
    <property type="term" value="C:nucleolus"/>
    <property type="evidence" value="ECO:0007669"/>
    <property type="project" value="TreeGrafter"/>
</dbReference>
<dbReference type="GO" id="GO:0071035">
    <property type="term" value="P:nuclear polyadenylation-dependent rRNA catabolic process"/>
    <property type="evidence" value="ECO:0007669"/>
    <property type="project" value="TreeGrafter"/>
</dbReference>
<sequence length="624" mass="70959">MANTALLEVSWRRPRTSKELDIKMRRLHLFDDGTVKEMFTFETPLKTVNCEKPKEYDRKDVRMVTTRKGIQELLRMLCKETEIAVDVEFYTATGNRPHTALIQMSTRTQTYIIDSLTLGTAIQPLQAIFANENIVKVFHGSGDITALKRDFGFHTNNFFDTQKVAQTMGLPDSLFGLVKKYCGLELNKTKGHNWKVRPLPTENIDYAAQDTHYLLYCADRLRKEAEDRRRRRGSLRATSLRYIQEALGGVTQFFCNVLLLLVVRFTSGEQIQKPGIVPQVNSKIAEIAEKVGMTLYDLMAFESRKRITTAVNNRREGHMFFIQATKKITNGVVREVEDWLWKRSQLGRDQNLKIEFLSSRLSYADYEYEAIVGVNGGHMATELVKEETNREAEPEKVTVEKEPGVRRSSHGSLDEEENLDYKNLIDIEVSGSDGWTIDLQDLTVFEMKPEEGDLEIESSDLIDFESKSVEEFTRRKKLLKLISETEYQLHVSSSPEEEGADEVIVALDDDPEDPREDNDDAEQRRLQEEILAEFVLPISKSTEEKGNLISFDEADDSVLRKTVSGGDAIDLGNVALDFLSDLQGKTSSVADVDFLIVDEKDVSIDSGIGESDDLIKFYDNSLCC</sequence>
<dbReference type="Proteomes" id="UP001175271">
    <property type="component" value="Unassembled WGS sequence"/>
</dbReference>
<dbReference type="InterPro" id="IPR002562">
    <property type="entry name" value="3'-5'_exonuclease_dom"/>
</dbReference>
<accession>A0AA39I617</accession>
<dbReference type="GO" id="GO:0071040">
    <property type="term" value="P:nuclear polyadenylation-dependent antisense transcript catabolic process"/>
    <property type="evidence" value="ECO:0007669"/>
    <property type="project" value="TreeGrafter"/>
</dbReference>
<dbReference type="SMART" id="SM00474">
    <property type="entry name" value="35EXOc"/>
    <property type="match status" value="1"/>
</dbReference>
<dbReference type="GO" id="GO:0071039">
    <property type="term" value="P:nuclear polyadenylation-dependent CUT catabolic process"/>
    <property type="evidence" value="ECO:0007669"/>
    <property type="project" value="TreeGrafter"/>
</dbReference>
<dbReference type="GO" id="GO:0003727">
    <property type="term" value="F:single-stranded RNA binding"/>
    <property type="evidence" value="ECO:0007669"/>
    <property type="project" value="TreeGrafter"/>
</dbReference>
<dbReference type="InterPro" id="IPR012337">
    <property type="entry name" value="RNaseH-like_sf"/>
</dbReference>
<dbReference type="SUPFAM" id="SSF53098">
    <property type="entry name" value="Ribonuclease H-like"/>
    <property type="match status" value="1"/>
</dbReference>
<dbReference type="GO" id="GO:0000176">
    <property type="term" value="C:nuclear exosome (RNase complex)"/>
    <property type="evidence" value="ECO:0007669"/>
    <property type="project" value="TreeGrafter"/>
</dbReference>
<dbReference type="GO" id="GO:0000175">
    <property type="term" value="F:3'-5'-RNA exonuclease activity"/>
    <property type="evidence" value="ECO:0007669"/>
    <property type="project" value="InterPro"/>
</dbReference>
<evidence type="ECO:0000313" key="4">
    <source>
        <dbReference type="Proteomes" id="UP001175271"/>
    </source>
</evidence>
<feature type="domain" description="3'-5' exonuclease" evidence="2">
    <location>
        <begin position="61"/>
        <end position="226"/>
    </location>
</feature>
<evidence type="ECO:0000313" key="3">
    <source>
        <dbReference type="EMBL" id="KAK0418492.1"/>
    </source>
</evidence>
<dbReference type="PANTHER" id="PTHR12124">
    <property type="entry name" value="POLYMYOSITIS/SCLERODERMA AUTOANTIGEN-RELATED"/>
    <property type="match status" value="1"/>
</dbReference>
<reference evidence="3" key="1">
    <citation type="submission" date="2023-06" db="EMBL/GenBank/DDBJ databases">
        <title>Genomic analysis of the entomopathogenic nematode Steinernema hermaphroditum.</title>
        <authorList>
            <person name="Schwarz E.M."/>
            <person name="Heppert J.K."/>
            <person name="Baniya A."/>
            <person name="Schwartz H.T."/>
            <person name="Tan C.-H."/>
            <person name="Antoshechkin I."/>
            <person name="Sternberg P.W."/>
            <person name="Goodrich-Blair H."/>
            <person name="Dillman A.R."/>
        </authorList>
    </citation>
    <scope>NUCLEOTIDE SEQUENCE</scope>
    <source>
        <strain evidence="3">PS9179</strain>
        <tissue evidence="3">Whole animal</tissue>
    </source>
</reference>
<organism evidence="3 4">
    <name type="scientific">Steinernema hermaphroditum</name>
    <dbReference type="NCBI Taxonomy" id="289476"/>
    <lineage>
        <taxon>Eukaryota</taxon>
        <taxon>Metazoa</taxon>
        <taxon>Ecdysozoa</taxon>
        <taxon>Nematoda</taxon>
        <taxon>Chromadorea</taxon>
        <taxon>Rhabditida</taxon>
        <taxon>Tylenchina</taxon>
        <taxon>Panagrolaimomorpha</taxon>
        <taxon>Strongyloidoidea</taxon>
        <taxon>Steinernematidae</taxon>
        <taxon>Steinernema</taxon>
    </lineage>
</organism>
<dbReference type="InterPro" id="IPR036397">
    <property type="entry name" value="RNaseH_sf"/>
</dbReference>
<name>A0AA39I617_9BILA</name>
<dbReference type="PANTHER" id="PTHR12124:SF47">
    <property type="entry name" value="EXOSOME COMPONENT 10"/>
    <property type="match status" value="1"/>
</dbReference>
<protein>
    <recommendedName>
        <fullName evidence="2">3'-5' exonuclease domain-containing protein</fullName>
    </recommendedName>
</protein>
<dbReference type="GO" id="GO:0000467">
    <property type="term" value="P:exonucleolytic trimming to generate mature 3'-end of 5.8S rRNA from tricistronic rRNA transcript (SSU-rRNA, 5.8S rRNA, LSU-rRNA)"/>
    <property type="evidence" value="ECO:0007669"/>
    <property type="project" value="InterPro"/>
</dbReference>
<evidence type="ECO:0000259" key="2">
    <source>
        <dbReference type="SMART" id="SM00474"/>
    </source>
</evidence>
<dbReference type="GO" id="GO:0071036">
    <property type="term" value="P:nuclear polyadenylation-dependent snoRNA catabolic process"/>
    <property type="evidence" value="ECO:0007669"/>
    <property type="project" value="TreeGrafter"/>
</dbReference>
<keyword evidence="4" id="KW-1185">Reference proteome</keyword>
<evidence type="ECO:0000256" key="1">
    <source>
        <dbReference type="SAM" id="MobiDB-lite"/>
    </source>
</evidence>
<gene>
    <name evidence="3" type="ORF">QR680_013590</name>
</gene>